<comment type="caution">
    <text evidence="1">The sequence shown here is derived from an EMBL/GenBank/DDBJ whole genome shotgun (WGS) entry which is preliminary data.</text>
</comment>
<gene>
    <name evidence="1" type="ORF">HA299_03575</name>
</gene>
<dbReference type="InterPro" id="IPR008508">
    <property type="entry name" value="Bax1"/>
</dbReference>
<dbReference type="PANTHER" id="PTHR39640">
    <property type="entry name" value="VNG6129C"/>
    <property type="match status" value="1"/>
</dbReference>
<dbReference type="PIRSF" id="PIRSF019435">
    <property type="entry name" value="UCP019435"/>
    <property type="match status" value="1"/>
</dbReference>
<dbReference type="Pfam" id="PF05626">
    <property type="entry name" value="DUF790"/>
    <property type="match status" value="1"/>
</dbReference>
<dbReference type="Proteomes" id="UP000600363">
    <property type="component" value="Unassembled WGS sequence"/>
</dbReference>
<dbReference type="EMBL" id="DUIH01000011">
    <property type="protein sequence ID" value="HIH69686.1"/>
    <property type="molecule type" value="Genomic_DNA"/>
</dbReference>
<accession>A0A832RWK4</accession>
<dbReference type="AlphaFoldDB" id="A0A832RWK4"/>
<evidence type="ECO:0000313" key="1">
    <source>
        <dbReference type="EMBL" id="HIH69686.1"/>
    </source>
</evidence>
<dbReference type="PANTHER" id="PTHR39640:SF1">
    <property type="entry name" value="DUF790 FAMILY PROTEIN"/>
    <property type="match status" value="1"/>
</dbReference>
<protein>
    <submittedName>
        <fullName evidence="1">DUF790 family protein</fullName>
    </submittedName>
</protein>
<dbReference type="Gene3D" id="3.40.91.30">
    <property type="match status" value="1"/>
</dbReference>
<proteinExistence type="predicted"/>
<sequence length="490" mass="56843">MLPRELLDVRRYRGRIHPRFAGEKEVPLAEAVLETFREHIGERYGSLQQVLRQMEDAKTYRKVRGFAKVVERHCVLECPSPLDPVSVRSYLFKDGYVTTNEERRRAIERAAEHFAVTPIEIEQAMFADREDNLVLTGVPQMAPEELVRRYNLSLLQTSVFNALRLIIRTSTNHKEIFRRMKWLGLMYELYEDDGLKVEITGPASVLKMSKKYGTSMAKLIPAVVKARKWWLKAEILDDRSNRILTLEMDDGQRGLFPEQDEEVKYDSSLEREFAWKMRSLLGVEVVREPSVLRAGRYAFIPDFLLKKGGKEVYVEIVGFWTPEYLKRKVEKLQKADAPMLVVARDDLGECGVDGVITFSTSIPYNEVIGRVKHHLSREVRFEGEVIDLLALSEEYIVPFERLKASLPEGYVIAGKYALKQQSIDNLCRELEQVNPERLSDALPVLERHGVSHDILPSLGYEVRWVGLFEGDAIIRKKDERRGRWYRERRN</sequence>
<dbReference type="RefSeq" id="WP_052353350.1">
    <property type="nucleotide sequence ID" value="NZ_DUIH01000011.1"/>
</dbReference>
<evidence type="ECO:0000313" key="2">
    <source>
        <dbReference type="Proteomes" id="UP000600363"/>
    </source>
</evidence>
<organism evidence="1 2">
    <name type="scientific">Methermicoccus shengliensis</name>
    <dbReference type="NCBI Taxonomy" id="660064"/>
    <lineage>
        <taxon>Archaea</taxon>
        <taxon>Methanobacteriati</taxon>
        <taxon>Methanobacteriota</taxon>
        <taxon>Stenosarchaea group</taxon>
        <taxon>Methanomicrobia</taxon>
        <taxon>Methanosarcinales</taxon>
        <taxon>Methermicoccaceae</taxon>
        <taxon>Methermicoccus</taxon>
    </lineage>
</organism>
<reference evidence="1" key="1">
    <citation type="journal article" date="2020" name="bioRxiv">
        <title>A rank-normalized archaeal taxonomy based on genome phylogeny resolves widespread incomplete and uneven classifications.</title>
        <authorList>
            <person name="Rinke C."/>
            <person name="Chuvochina M."/>
            <person name="Mussig A.J."/>
            <person name="Chaumeil P.-A."/>
            <person name="Waite D.W."/>
            <person name="Whitman W.B."/>
            <person name="Parks D.H."/>
            <person name="Hugenholtz P."/>
        </authorList>
    </citation>
    <scope>NUCLEOTIDE SEQUENCE</scope>
    <source>
        <strain evidence="1">UBA12518</strain>
    </source>
</reference>
<name>A0A832RWK4_9EURY</name>